<keyword evidence="1" id="KW-0812">Transmembrane</keyword>
<feature type="transmembrane region" description="Helical" evidence="1">
    <location>
        <begin position="116"/>
        <end position="137"/>
    </location>
</feature>
<accession>A0A140E9M5</accession>
<feature type="transmembrane region" description="Helical" evidence="1">
    <location>
        <begin position="21"/>
        <end position="40"/>
    </location>
</feature>
<keyword evidence="2" id="KW-0496">Mitochondrion</keyword>
<dbReference type="CTD" id="4541"/>
<reference evidence="2" key="1">
    <citation type="journal article" date="2016" name="Zool. Scr.">
        <title>Mitogenomic phylogeny of Acanthocephala reveals novel Class relationships.</title>
        <authorList>
            <person name="Gazi M."/>
            <person name="Kim J."/>
            <person name="Garcia-Varela M."/>
            <person name="Park C."/>
            <person name="Littlewood D.J."/>
            <person name="Park J.-K."/>
        </authorList>
    </citation>
    <scope>NUCLEOTIDE SEQUENCE</scope>
</reference>
<sequence>MSKVWLLSWLSTSSISRGLVSGMWMAIWVACLVLATWGVFYQAFIVYWVILGLVYLGGVFVLLVYVSGSEFQSSFYGGSLLVIMGVIFIVAGVISLDKQLPAQGASLSFGEGGFMAVYVVASFLVVVMVCINSILGVKGGAVRSI</sequence>
<dbReference type="EMBL" id="KT447549">
    <property type="protein sequence ID" value="AMK97076.1"/>
    <property type="molecule type" value="Genomic_DNA"/>
</dbReference>
<dbReference type="GeneID" id="27111609"/>
<feature type="transmembrane region" description="Helical" evidence="1">
    <location>
        <begin position="75"/>
        <end position="96"/>
    </location>
</feature>
<proteinExistence type="predicted"/>
<keyword evidence="1" id="KW-1133">Transmembrane helix</keyword>
<geneLocation type="mitochondrion" evidence="2"/>
<feature type="transmembrane region" description="Helical" evidence="1">
    <location>
        <begin position="46"/>
        <end position="68"/>
    </location>
</feature>
<dbReference type="AlphaFoldDB" id="A0A140E9M5"/>
<organism evidence="2">
    <name type="scientific">Plagiorhynchus transversus</name>
    <dbReference type="NCBI Taxonomy" id="1795586"/>
    <lineage>
        <taxon>Eukaryota</taxon>
        <taxon>Metazoa</taxon>
        <taxon>Spiralia</taxon>
        <taxon>Lophotrochozoa</taxon>
        <taxon>Acanthocephala</taxon>
        <taxon>Palaeacanthocephala</taxon>
        <taxon>Polymorphida</taxon>
        <taxon>Plagiorhynchidae</taxon>
        <taxon>Plagiorhynchus</taxon>
    </lineage>
</organism>
<evidence type="ECO:0000256" key="1">
    <source>
        <dbReference type="SAM" id="Phobius"/>
    </source>
</evidence>
<evidence type="ECO:0000313" key="2">
    <source>
        <dbReference type="EMBL" id="AMK97076.1"/>
    </source>
</evidence>
<keyword evidence="1" id="KW-0472">Membrane</keyword>
<dbReference type="RefSeq" id="YP_009241143.1">
    <property type="nucleotide sequence ID" value="NC_029767.1"/>
</dbReference>
<name>A0A140E9M5_9BILA</name>
<gene>
    <name evidence="2" type="primary">ND6</name>
</gene>
<protein>
    <submittedName>
        <fullName evidence="2">NADH dehydrogenase subunit 6</fullName>
    </submittedName>
</protein>
<dbReference type="PROSITE" id="PS51257">
    <property type="entry name" value="PROKAR_LIPOPROTEIN"/>
    <property type="match status" value="1"/>
</dbReference>